<dbReference type="InterPro" id="IPR016181">
    <property type="entry name" value="Acyl_CoA_acyltransferase"/>
</dbReference>
<dbReference type="Gene3D" id="3.40.630.30">
    <property type="match status" value="1"/>
</dbReference>
<dbReference type="InterPro" id="IPR051531">
    <property type="entry name" value="N-acetyltransferase"/>
</dbReference>
<dbReference type="AlphaFoldDB" id="A0A8H3F199"/>
<evidence type="ECO:0000313" key="2">
    <source>
        <dbReference type="EMBL" id="CAF9912561.1"/>
    </source>
</evidence>
<dbReference type="PROSITE" id="PS51186">
    <property type="entry name" value="GNAT"/>
    <property type="match status" value="1"/>
</dbReference>
<dbReference type="EMBL" id="CAJPDS010000011">
    <property type="protein sequence ID" value="CAF9912561.1"/>
    <property type="molecule type" value="Genomic_DNA"/>
</dbReference>
<dbReference type="Proteomes" id="UP000664521">
    <property type="component" value="Unassembled WGS sequence"/>
</dbReference>
<dbReference type="InterPro" id="IPR000182">
    <property type="entry name" value="GNAT_dom"/>
</dbReference>
<protein>
    <recommendedName>
        <fullName evidence="1">N-acetyltransferase domain-containing protein</fullName>
    </recommendedName>
</protein>
<dbReference type="Pfam" id="PF13302">
    <property type="entry name" value="Acetyltransf_3"/>
    <property type="match status" value="1"/>
</dbReference>
<accession>A0A8H3F199</accession>
<reference evidence="2" key="1">
    <citation type="submission" date="2021-03" db="EMBL/GenBank/DDBJ databases">
        <authorList>
            <person name="Tagirdzhanova G."/>
        </authorList>
    </citation>
    <scope>NUCLEOTIDE SEQUENCE</scope>
</reference>
<name>A0A8H3F199_9LECA</name>
<feature type="domain" description="N-acetyltransferase" evidence="1">
    <location>
        <begin position="18"/>
        <end position="225"/>
    </location>
</feature>
<keyword evidence="3" id="KW-1185">Reference proteome</keyword>
<dbReference type="SUPFAM" id="SSF55729">
    <property type="entry name" value="Acyl-CoA N-acyltransferases (Nat)"/>
    <property type="match status" value="2"/>
</dbReference>
<evidence type="ECO:0000313" key="3">
    <source>
        <dbReference type="Proteomes" id="UP000664521"/>
    </source>
</evidence>
<dbReference type="OrthoDB" id="630895at2759"/>
<organism evidence="2 3">
    <name type="scientific">Heterodermia speciosa</name>
    <dbReference type="NCBI Taxonomy" id="116794"/>
    <lineage>
        <taxon>Eukaryota</taxon>
        <taxon>Fungi</taxon>
        <taxon>Dikarya</taxon>
        <taxon>Ascomycota</taxon>
        <taxon>Pezizomycotina</taxon>
        <taxon>Lecanoromycetes</taxon>
        <taxon>OSLEUM clade</taxon>
        <taxon>Lecanoromycetidae</taxon>
        <taxon>Caliciales</taxon>
        <taxon>Physciaceae</taxon>
        <taxon>Heterodermia</taxon>
    </lineage>
</organism>
<proteinExistence type="predicted"/>
<gene>
    <name evidence="2" type="ORF">HETSPECPRED_000973</name>
</gene>
<dbReference type="PANTHER" id="PTHR43792:SF1">
    <property type="entry name" value="N-ACETYLTRANSFERASE DOMAIN-CONTAINING PROTEIN"/>
    <property type="match status" value="1"/>
</dbReference>
<evidence type="ECO:0000259" key="1">
    <source>
        <dbReference type="PROSITE" id="PS51186"/>
    </source>
</evidence>
<comment type="caution">
    <text evidence="2">The sequence shown here is derived from an EMBL/GenBank/DDBJ whole genome shotgun (WGS) entry which is preliminary data.</text>
</comment>
<dbReference type="PANTHER" id="PTHR43792">
    <property type="entry name" value="GNAT FAMILY, PUTATIVE (AFU_ORTHOLOGUE AFUA_3G00765)-RELATED-RELATED"/>
    <property type="match status" value="1"/>
</dbReference>
<sequence>MALVTIKGGKATIETTRLILREAQENDLEDMHKMFGDEEVMRYWSTAPHTKEAQTKKYLDGMIAVPCNGILDFIIVLKPTGNSIGKLGIWCKDPSNPEVGFMLARAHWNKGYMAEAMTVWLEYLWSTNCEQLVNGKYAGAHECNGDSGALDNLQASEGSNGVQNGGMETYRGRRIERVVADADPRNEACLGVLRKFGFKETGRAEKTFETHLGWCDSVYFELQRPRTE</sequence>
<dbReference type="GO" id="GO:0016747">
    <property type="term" value="F:acyltransferase activity, transferring groups other than amino-acyl groups"/>
    <property type="evidence" value="ECO:0007669"/>
    <property type="project" value="InterPro"/>
</dbReference>